<dbReference type="eggNOG" id="COG1295">
    <property type="taxonomic scope" value="Bacteria"/>
</dbReference>
<dbReference type="PIRSF" id="PIRSF035875">
    <property type="entry name" value="RNase_BN"/>
    <property type="match status" value="1"/>
</dbReference>
<keyword evidence="3 6" id="KW-0812">Transmembrane</keyword>
<accession>F8KSE6</accession>
<name>F8KSE6_HELBC</name>
<evidence type="ECO:0000256" key="3">
    <source>
        <dbReference type="ARBA" id="ARBA00022692"/>
    </source>
</evidence>
<feature type="transmembrane region" description="Helical" evidence="6">
    <location>
        <begin position="102"/>
        <end position="119"/>
    </location>
</feature>
<keyword evidence="5 6" id="KW-0472">Membrane</keyword>
<protein>
    <submittedName>
        <fullName evidence="7">Ribonuclease BN</fullName>
        <ecNumber evidence="7">3.1.-.-</ecNumber>
    </submittedName>
</protein>
<evidence type="ECO:0000256" key="6">
    <source>
        <dbReference type="SAM" id="Phobius"/>
    </source>
</evidence>
<feature type="transmembrane region" description="Helical" evidence="6">
    <location>
        <begin position="212"/>
        <end position="234"/>
    </location>
</feature>
<keyword evidence="2" id="KW-1003">Cell membrane</keyword>
<dbReference type="GO" id="GO:0016787">
    <property type="term" value="F:hydrolase activity"/>
    <property type="evidence" value="ECO:0007669"/>
    <property type="project" value="UniProtKB-KW"/>
</dbReference>
<dbReference type="Pfam" id="PF03631">
    <property type="entry name" value="Virul_fac_BrkB"/>
    <property type="match status" value="1"/>
</dbReference>
<dbReference type="STRING" id="1002804.HBZC1_07290"/>
<dbReference type="NCBIfam" id="TIGR00765">
    <property type="entry name" value="yihY_not_rbn"/>
    <property type="match status" value="1"/>
</dbReference>
<dbReference type="AlphaFoldDB" id="F8KSE6"/>
<keyword evidence="7" id="KW-0378">Hydrolase</keyword>
<feature type="transmembrane region" description="Helical" evidence="6">
    <location>
        <begin position="246"/>
        <end position="265"/>
    </location>
</feature>
<gene>
    <name evidence="7" type="ordered locus">HBZC1_07290</name>
</gene>
<dbReference type="InterPro" id="IPR017039">
    <property type="entry name" value="Virul_fac_BrkB"/>
</dbReference>
<reference evidence="7 8" key="1">
    <citation type="journal article" date="2011" name="J. Bacteriol.">
        <title>Genome sequence of Helicobacter bizzozeronii strain CIII-1, an isolate from human gastric mucosa.</title>
        <authorList>
            <person name="Schott T."/>
            <person name="Rossi M."/>
            <person name="Hanninen M.L."/>
        </authorList>
    </citation>
    <scope>NUCLEOTIDE SEQUENCE [LARGE SCALE GENOMIC DNA]</scope>
    <source>
        <strain evidence="7 8">CIII-1</strain>
    </source>
</reference>
<dbReference type="EC" id="3.1.-.-" evidence="7"/>
<comment type="subcellular location">
    <subcellularLocation>
        <location evidence="1">Cell membrane</location>
        <topology evidence="1">Multi-pass membrane protein</topology>
    </subcellularLocation>
</comment>
<dbReference type="HOGENOM" id="CLU_032288_0_2_7"/>
<feature type="transmembrane region" description="Helical" evidence="6">
    <location>
        <begin position="145"/>
        <end position="167"/>
    </location>
</feature>
<feature type="transmembrane region" description="Helical" evidence="6">
    <location>
        <begin position="179"/>
        <end position="200"/>
    </location>
</feature>
<keyword evidence="8" id="KW-1185">Reference proteome</keyword>
<evidence type="ECO:0000313" key="8">
    <source>
        <dbReference type="Proteomes" id="UP000008387"/>
    </source>
</evidence>
<feature type="transmembrane region" description="Helical" evidence="6">
    <location>
        <begin position="45"/>
        <end position="69"/>
    </location>
</feature>
<proteinExistence type="predicted"/>
<dbReference type="EMBL" id="FR871757">
    <property type="protein sequence ID" value="CCB79715.1"/>
    <property type="molecule type" value="Genomic_DNA"/>
</dbReference>
<evidence type="ECO:0000256" key="4">
    <source>
        <dbReference type="ARBA" id="ARBA00022989"/>
    </source>
</evidence>
<evidence type="ECO:0000256" key="2">
    <source>
        <dbReference type="ARBA" id="ARBA00022475"/>
    </source>
</evidence>
<keyword evidence="4 6" id="KW-1133">Transmembrane helix</keyword>
<dbReference type="Proteomes" id="UP000008387">
    <property type="component" value="Chromosome"/>
</dbReference>
<dbReference type="PANTHER" id="PTHR30213:SF0">
    <property type="entry name" value="UPF0761 MEMBRANE PROTEIN YIHY"/>
    <property type="match status" value="1"/>
</dbReference>
<evidence type="ECO:0000313" key="7">
    <source>
        <dbReference type="EMBL" id="CCB79715.1"/>
    </source>
</evidence>
<dbReference type="GO" id="GO:0005886">
    <property type="term" value="C:plasma membrane"/>
    <property type="evidence" value="ECO:0007669"/>
    <property type="project" value="UniProtKB-SubCell"/>
</dbReference>
<evidence type="ECO:0000256" key="1">
    <source>
        <dbReference type="ARBA" id="ARBA00004651"/>
    </source>
</evidence>
<dbReference type="PANTHER" id="PTHR30213">
    <property type="entry name" value="INNER MEMBRANE PROTEIN YHJD"/>
    <property type="match status" value="1"/>
</dbReference>
<organism evidence="7 8">
    <name type="scientific">Helicobacter bizzozeronii (strain CIII-1)</name>
    <dbReference type="NCBI Taxonomy" id="1002804"/>
    <lineage>
        <taxon>Bacteria</taxon>
        <taxon>Pseudomonadati</taxon>
        <taxon>Campylobacterota</taxon>
        <taxon>Epsilonproteobacteria</taxon>
        <taxon>Campylobacterales</taxon>
        <taxon>Helicobacteraceae</taxon>
        <taxon>Helicobacter</taxon>
    </lineage>
</organism>
<evidence type="ECO:0000256" key="5">
    <source>
        <dbReference type="ARBA" id="ARBA00023136"/>
    </source>
</evidence>
<dbReference type="KEGG" id="hbi:HBZC1_07290"/>
<sequence>MIKAFFKHLAQSVLGFCYLCSYFVDDKIKKQFEAIASIFYYASSLSFYTILSFSPILIFVALFLITPFAKSFELETLLFPNSPDFIQASRSFLHSFMQNNRTLGVVQIASITLAFLLFCENYRDIASKIFHAEPRDYFYFRGRRIFVFWGFGTGIVFLIVLPLIILYEIKVQAITNNPVLLSFLRWVGTYVFCLFSFLMPTNKVFKRLSYPLLWSLITSICWHLMKWGFVYYILYNRTYRELYGSVSILWFLMSYIYASWLLLLLGMHGCEVCDQSSTKKPLFS</sequence>